<keyword evidence="5" id="KW-1185">Reference proteome</keyword>
<dbReference type="SUPFAM" id="SSF47095">
    <property type="entry name" value="HMG-box"/>
    <property type="match status" value="1"/>
</dbReference>
<evidence type="ECO:0000259" key="4">
    <source>
        <dbReference type="PROSITE" id="PS50118"/>
    </source>
</evidence>
<keyword evidence="2" id="KW-0539">Nucleus</keyword>
<accession>A0A914QVB3</accession>
<feature type="region of interest" description="Disordered" evidence="3">
    <location>
        <begin position="1"/>
        <end position="50"/>
    </location>
</feature>
<dbReference type="GO" id="GO:0006357">
    <property type="term" value="P:regulation of transcription by RNA polymerase II"/>
    <property type="evidence" value="ECO:0007669"/>
    <property type="project" value="TreeGrafter"/>
</dbReference>
<dbReference type="Proteomes" id="UP000887578">
    <property type="component" value="Unplaced"/>
</dbReference>
<sequence>MAPTKKTAAATKDSEAPAAKVAKKNASSKSNDDASAAAKKHNGPPKGASNAYACFIRENREAILADEKHKSFLKAAGAAWKALEDKSQYEEMAKEDKERFEREMASYNPGK</sequence>
<organism evidence="5 6">
    <name type="scientific">Panagrolaimus davidi</name>
    <dbReference type="NCBI Taxonomy" id="227884"/>
    <lineage>
        <taxon>Eukaryota</taxon>
        <taxon>Metazoa</taxon>
        <taxon>Ecdysozoa</taxon>
        <taxon>Nematoda</taxon>
        <taxon>Chromadorea</taxon>
        <taxon>Rhabditida</taxon>
        <taxon>Tylenchina</taxon>
        <taxon>Panagrolaimomorpha</taxon>
        <taxon>Panagrolaimoidea</taxon>
        <taxon>Panagrolaimidae</taxon>
        <taxon>Panagrolaimus</taxon>
    </lineage>
</organism>
<dbReference type="InterPro" id="IPR036910">
    <property type="entry name" value="HMG_box_dom_sf"/>
</dbReference>
<dbReference type="Pfam" id="PF09011">
    <property type="entry name" value="HMG_box_2"/>
    <property type="match status" value="1"/>
</dbReference>
<evidence type="ECO:0000313" key="5">
    <source>
        <dbReference type="Proteomes" id="UP000887578"/>
    </source>
</evidence>
<evidence type="ECO:0000256" key="1">
    <source>
        <dbReference type="ARBA" id="ARBA00023125"/>
    </source>
</evidence>
<dbReference type="GO" id="GO:0003677">
    <property type="term" value="F:DNA binding"/>
    <property type="evidence" value="ECO:0007669"/>
    <property type="project" value="UniProtKB-UniRule"/>
</dbReference>
<dbReference type="PANTHER" id="PTHR48112">
    <property type="entry name" value="HIGH MOBILITY GROUP PROTEIN DSP1"/>
    <property type="match status" value="1"/>
</dbReference>
<protein>
    <submittedName>
        <fullName evidence="6">HMG box domain-containing protein</fullName>
    </submittedName>
</protein>
<feature type="DNA-binding region" description="HMG box" evidence="2">
    <location>
        <begin position="45"/>
        <end position="108"/>
    </location>
</feature>
<dbReference type="WBParaSite" id="PDA_v2.g575.t1">
    <property type="protein sequence ID" value="PDA_v2.g575.t1"/>
    <property type="gene ID" value="PDA_v2.g575"/>
</dbReference>
<dbReference type="SMART" id="SM00398">
    <property type="entry name" value="HMG"/>
    <property type="match status" value="1"/>
</dbReference>
<feature type="compositionally biased region" description="Low complexity" evidence="3">
    <location>
        <begin position="1"/>
        <end position="11"/>
    </location>
</feature>
<proteinExistence type="predicted"/>
<evidence type="ECO:0000256" key="2">
    <source>
        <dbReference type="PROSITE-ProRule" id="PRU00267"/>
    </source>
</evidence>
<dbReference type="InterPro" id="IPR050342">
    <property type="entry name" value="HMGB"/>
</dbReference>
<dbReference type="PROSITE" id="PS50118">
    <property type="entry name" value="HMG_BOX_2"/>
    <property type="match status" value="1"/>
</dbReference>
<evidence type="ECO:0000313" key="6">
    <source>
        <dbReference type="WBParaSite" id="PDA_v2.g575.t1"/>
    </source>
</evidence>
<dbReference type="AlphaFoldDB" id="A0A914QVB3"/>
<name>A0A914QVB3_9BILA</name>
<dbReference type="GO" id="GO:0005634">
    <property type="term" value="C:nucleus"/>
    <property type="evidence" value="ECO:0007669"/>
    <property type="project" value="UniProtKB-UniRule"/>
</dbReference>
<dbReference type="PANTHER" id="PTHR48112:SF22">
    <property type="entry name" value="MITOCHONDRIAL TRANSCRIPTION FACTOR A, ISOFORM B"/>
    <property type="match status" value="1"/>
</dbReference>
<dbReference type="InterPro" id="IPR009071">
    <property type="entry name" value="HMG_box_dom"/>
</dbReference>
<keyword evidence="1 2" id="KW-0238">DNA-binding</keyword>
<feature type="compositionally biased region" description="Low complexity" evidence="3">
    <location>
        <begin position="18"/>
        <end position="37"/>
    </location>
</feature>
<evidence type="ECO:0000256" key="3">
    <source>
        <dbReference type="SAM" id="MobiDB-lite"/>
    </source>
</evidence>
<dbReference type="Gene3D" id="1.10.30.10">
    <property type="entry name" value="High mobility group box domain"/>
    <property type="match status" value="1"/>
</dbReference>
<feature type="domain" description="HMG box" evidence="4">
    <location>
        <begin position="45"/>
        <end position="108"/>
    </location>
</feature>
<reference evidence="6" key="1">
    <citation type="submission" date="2022-11" db="UniProtKB">
        <authorList>
            <consortium name="WormBaseParasite"/>
        </authorList>
    </citation>
    <scope>IDENTIFICATION</scope>
</reference>